<dbReference type="EMBL" id="SDMP01000006">
    <property type="protein sequence ID" value="RYR52563.1"/>
    <property type="molecule type" value="Genomic_DNA"/>
</dbReference>
<evidence type="ECO:0000313" key="2">
    <source>
        <dbReference type="Proteomes" id="UP000289738"/>
    </source>
</evidence>
<dbReference type="Proteomes" id="UP000289738">
    <property type="component" value="Chromosome A06"/>
</dbReference>
<organism evidence="1 2">
    <name type="scientific">Arachis hypogaea</name>
    <name type="common">Peanut</name>
    <dbReference type="NCBI Taxonomy" id="3818"/>
    <lineage>
        <taxon>Eukaryota</taxon>
        <taxon>Viridiplantae</taxon>
        <taxon>Streptophyta</taxon>
        <taxon>Embryophyta</taxon>
        <taxon>Tracheophyta</taxon>
        <taxon>Spermatophyta</taxon>
        <taxon>Magnoliopsida</taxon>
        <taxon>eudicotyledons</taxon>
        <taxon>Gunneridae</taxon>
        <taxon>Pentapetalae</taxon>
        <taxon>rosids</taxon>
        <taxon>fabids</taxon>
        <taxon>Fabales</taxon>
        <taxon>Fabaceae</taxon>
        <taxon>Papilionoideae</taxon>
        <taxon>50 kb inversion clade</taxon>
        <taxon>dalbergioids sensu lato</taxon>
        <taxon>Dalbergieae</taxon>
        <taxon>Pterocarpus clade</taxon>
        <taxon>Arachis</taxon>
    </lineage>
</organism>
<proteinExistence type="predicted"/>
<protein>
    <recommendedName>
        <fullName evidence="3">4Fe-4S ferredoxin-type domain-containing protein</fullName>
    </recommendedName>
</protein>
<name>A0A445CNV6_ARAHY</name>
<reference evidence="1 2" key="1">
    <citation type="submission" date="2019-01" db="EMBL/GenBank/DDBJ databases">
        <title>Sequencing of cultivated peanut Arachis hypogaea provides insights into genome evolution and oil improvement.</title>
        <authorList>
            <person name="Chen X."/>
        </authorList>
    </citation>
    <scope>NUCLEOTIDE SEQUENCE [LARGE SCALE GENOMIC DNA]</scope>
    <source>
        <strain evidence="2">cv. Fuhuasheng</strain>
        <tissue evidence="1">Leaves</tissue>
    </source>
</reference>
<evidence type="ECO:0000313" key="1">
    <source>
        <dbReference type="EMBL" id="RYR52563.1"/>
    </source>
</evidence>
<gene>
    <name evidence="1" type="ORF">Ahy_A06g027460</name>
</gene>
<dbReference type="AlphaFoldDB" id="A0A445CNV6"/>
<dbReference type="STRING" id="3818.A0A445CNV6"/>
<comment type="caution">
    <text evidence="1">The sequence shown here is derived from an EMBL/GenBank/DDBJ whole genome shotgun (WGS) entry which is preliminary data.</text>
</comment>
<keyword evidence="2" id="KW-1185">Reference proteome</keyword>
<accession>A0A445CNV6</accession>
<dbReference type="Gene3D" id="3.30.70.20">
    <property type="match status" value="1"/>
</dbReference>
<evidence type="ECO:0008006" key="3">
    <source>
        <dbReference type="Google" id="ProtNLM"/>
    </source>
</evidence>
<sequence length="37" mass="4459">MEDYVNCKRCESICPIDFLSVRVYLWHETTQNMSLAY</sequence>